<gene>
    <name evidence="1" type="ORF">B1A_20898</name>
</gene>
<sequence length="169" mass="19827">MKEVFRGRNYEKILEVLEDKDFKTSDLLLWIDKNLPSEAIDQKDLMNAFDILSNGDIYMGRVMRKQHFRYITYAEDISAGVFNGIKNVNKKFVKYEFPSMIKRLSSSKSSRRTRNLALAKIGKFTHTSSKGARELLWFYSALASISRENRRELMLLLELDEKQMEIITK</sequence>
<reference evidence="1" key="2">
    <citation type="journal article" date="2014" name="ISME J.">
        <title>Microbial stratification in low pH oxic and suboxic macroscopic growths along an acid mine drainage.</title>
        <authorList>
            <person name="Mendez-Garcia C."/>
            <person name="Mesa V."/>
            <person name="Sprenger R.R."/>
            <person name="Richter M."/>
            <person name="Diez M.S."/>
            <person name="Solano J."/>
            <person name="Bargiela R."/>
            <person name="Golyshina O.V."/>
            <person name="Manteca A."/>
            <person name="Ramos J.L."/>
            <person name="Gallego J.R."/>
            <person name="Llorente I."/>
            <person name="Martins Dos Santos V.A."/>
            <person name="Jensen O.N."/>
            <person name="Pelaez A.I."/>
            <person name="Sanchez J."/>
            <person name="Ferrer M."/>
        </authorList>
    </citation>
    <scope>NUCLEOTIDE SEQUENCE</scope>
</reference>
<dbReference type="EMBL" id="AUZX01015434">
    <property type="protein sequence ID" value="EQD29045.1"/>
    <property type="molecule type" value="Genomic_DNA"/>
</dbReference>
<name>T0ZH03_9ZZZZ</name>
<evidence type="ECO:0000313" key="1">
    <source>
        <dbReference type="EMBL" id="EQD29045.1"/>
    </source>
</evidence>
<reference evidence="1" key="1">
    <citation type="submission" date="2013-08" db="EMBL/GenBank/DDBJ databases">
        <authorList>
            <person name="Mendez C."/>
            <person name="Richter M."/>
            <person name="Ferrer M."/>
            <person name="Sanchez J."/>
        </authorList>
    </citation>
    <scope>NUCLEOTIDE SEQUENCE</scope>
</reference>
<organism evidence="1">
    <name type="scientific">mine drainage metagenome</name>
    <dbReference type="NCBI Taxonomy" id="410659"/>
    <lineage>
        <taxon>unclassified sequences</taxon>
        <taxon>metagenomes</taxon>
        <taxon>ecological metagenomes</taxon>
    </lineage>
</organism>
<dbReference type="AlphaFoldDB" id="T0ZH03"/>
<accession>T0ZH03</accession>
<protein>
    <submittedName>
        <fullName evidence="1">Replication factor C large subunit</fullName>
    </submittedName>
</protein>
<proteinExistence type="predicted"/>
<comment type="caution">
    <text evidence="1">The sequence shown here is derived from an EMBL/GenBank/DDBJ whole genome shotgun (WGS) entry which is preliminary data.</text>
</comment>